<comment type="subcellular location">
    <subcellularLocation>
        <location evidence="1">Secreted</location>
    </subcellularLocation>
</comment>
<protein>
    <submittedName>
        <fullName evidence="9">Uncharacterized protein</fullName>
    </submittedName>
</protein>
<dbReference type="Pfam" id="PF00657">
    <property type="entry name" value="Lipase_GDSL"/>
    <property type="match status" value="1"/>
</dbReference>
<evidence type="ECO:0000256" key="6">
    <source>
        <dbReference type="ARBA" id="ARBA00022963"/>
    </source>
</evidence>
<dbReference type="GO" id="GO:0016788">
    <property type="term" value="F:hydrolase activity, acting on ester bonds"/>
    <property type="evidence" value="ECO:0007669"/>
    <property type="project" value="InterPro"/>
</dbReference>
<keyword evidence="7" id="KW-0443">Lipid metabolism</keyword>
<keyword evidence="4 8" id="KW-0732">Signal</keyword>
<proteinExistence type="inferred from homology"/>
<evidence type="ECO:0000313" key="10">
    <source>
        <dbReference type="Proteomes" id="UP001419268"/>
    </source>
</evidence>
<keyword evidence="5" id="KW-0378">Hydrolase</keyword>
<keyword evidence="10" id="KW-1185">Reference proteome</keyword>
<dbReference type="Proteomes" id="UP001419268">
    <property type="component" value="Unassembled WGS sequence"/>
</dbReference>
<dbReference type="GO" id="GO:0005576">
    <property type="term" value="C:extracellular region"/>
    <property type="evidence" value="ECO:0007669"/>
    <property type="project" value="UniProtKB-SubCell"/>
</dbReference>
<reference evidence="9 10" key="1">
    <citation type="submission" date="2024-01" db="EMBL/GenBank/DDBJ databases">
        <title>Genome assemblies of Stephania.</title>
        <authorList>
            <person name="Yang L."/>
        </authorList>
    </citation>
    <scope>NUCLEOTIDE SEQUENCE [LARGE SCALE GENOMIC DNA]</scope>
    <source>
        <strain evidence="9">JXDWG</strain>
        <tissue evidence="9">Leaf</tissue>
    </source>
</reference>
<keyword evidence="6" id="KW-0442">Lipid degradation</keyword>
<dbReference type="AlphaFoldDB" id="A0AAP0EV95"/>
<accession>A0AAP0EV95</accession>
<name>A0AAP0EV95_9MAGN</name>
<comment type="similarity">
    <text evidence="2">Belongs to the 'GDSL' lipolytic enzyme family.</text>
</comment>
<dbReference type="GO" id="GO:0016042">
    <property type="term" value="P:lipid catabolic process"/>
    <property type="evidence" value="ECO:0007669"/>
    <property type="project" value="UniProtKB-KW"/>
</dbReference>
<dbReference type="Gene3D" id="3.40.50.1110">
    <property type="entry name" value="SGNH hydrolase"/>
    <property type="match status" value="1"/>
</dbReference>
<dbReference type="CDD" id="cd01837">
    <property type="entry name" value="SGNH_plant_lipase_like"/>
    <property type="match status" value="1"/>
</dbReference>
<dbReference type="InterPro" id="IPR001087">
    <property type="entry name" value="GDSL"/>
</dbReference>
<keyword evidence="3" id="KW-0964">Secreted</keyword>
<evidence type="ECO:0000256" key="5">
    <source>
        <dbReference type="ARBA" id="ARBA00022801"/>
    </source>
</evidence>
<dbReference type="PANTHER" id="PTHR45650:SF43">
    <property type="entry name" value="GDSL ESTERASE_LIPASE 7-LIKE"/>
    <property type="match status" value="1"/>
</dbReference>
<evidence type="ECO:0000256" key="7">
    <source>
        <dbReference type="ARBA" id="ARBA00023098"/>
    </source>
</evidence>
<sequence length="365" mass="40206">MAKASFISLLCMFLFLSYLFNDVKCDAPFAPALYVFGDSVVDSGNNNYLQTLIKVNYKPYGIDFPFGATGRFTNGKTVADYVAQSLGLPFAPPYLGLSSHVDKRRIITGVNYASGSAGILPESGTALGKNLDFGTQIKYFQDTVTKNLPKFFKSHLELSHYLSKSIFFIVIGNNDYLNNYIQPARYNSSKIYTPQHFGQLLLGLLKTHLKKLYTLGARKFVVADVAPVGCLPAVVNSIKPKPTTPCAENLNGLVTFFNAGLPKILLELRKTLPGSKFVQGEVYKILYDMNQNPSKYGLLDAMAPCCVSSKTTGLCFGNREPCQNRSTHLYWDLVHPSQQAYSLIAKSAFSTGSFLANIKLTAEKP</sequence>
<dbReference type="InterPro" id="IPR035669">
    <property type="entry name" value="SGNH_plant_lipase-like"/>
</dbReference>
<feature type="chain" id="PRO_5042858482" evidence="8">
    <location>
        <begin position="26"/>
        <end position="365"/>
    </location>
</feature>
<evidence type="ECO:0000256" key="2">
    <source>
        <dbReference type="ARBA" id="ARBA00008668"/>
    </source>
</evidence>
<evidence type="ECO:0000256" key="4">
    <source>
        <dbReference type="ARBA" id="ARBA00022729"/>
    </source>
</evidence>
<gene>
    <name evidence="9" type="ORF">Scep_023760</name>
</gene>
<comment type="caution">
    <text evidence="9">The sequence shown here is derived from an EMBL/GenBank/DDBJ whole genome shotgun (WGS) entry which is preliminary data.</text>
</comment>
<evidence type="ECO:0000256" key="3">
    <source>
        <dbReference type="ARBA" id="ARBA00022525"/>
    </source>
</evidence>
<dbReference type="InterPro" id="IPR036514">
    <property type="entry name" value="SGNH_hydro_sf"/>
</dbReference>
<evidence type="ECO:0000313" key="9">
    <source>
        <dbReference type="EMBL" id="KAK9100330.1"/>
    </source>
</evidence>
<evidence type="ECO:0000256" key="1">
    <source>
        <dbReference type="ARBA" id="ARBA00004613"/>
    </source>
</evidence>
<dbReference type="InterPro" id="IPR051238">
    <property type="entry name" value="GDSL_esterase/lipase"/>
</dbReference>
<organism evidence="9 10">
    <name type="scientific">Stephania cephalantha</name>
    <dbReference type="NCBI Taxonomy" id="152367"/>
    <lineage>
        <taxon>Eukaryota</taxon>
        <taxon>Viridiplantae</taxon>
        <taxon>Streptophyta</taxon>
        <taxon>Embryophyta</taxon>
        <taxon>Tracheophyta</taxon>
        <taxon>Spermatophyta</taxon>
        <taxon>Magnoliopsida</taxon>
        <taxon>Ranunculales</taxon>
        <taxon>Menispermaceae</taxon>
        <taxon>Menispermoideae</taxon>
        <taxon>Cissampelideae</taxon>
        <taxon>Stephania</taxon>
    </lineage>
</organism>
<dbReference type="EMBL" id="JBBNAG010000010">
    <property type="protein sequence ID" value="KAK9100330.1"/>
    <property type="molecule type" value="Genomic_DNA"/>
</dbReference>
<evidence type="ECO:0000256" key="8">
    <source>
        <dbReference type="SAM" id="SignalP"/>
    </source>
</evidence>
<dbReference type="PANTHER" id="PTHR45650">
    <property type="entry name" value="GDSL-LIKE LIPASE/ACYLHYDROLASE-RELATED"/>
    <property type="match status" value="1"/>
</dbReference>
<feature type="signal peptide" evidence="8">
    <location>
        <begin position="1"/>
        <end position="25"/>
    </location>
</feature>